<dbReference type="InterPro" id="IPR050740">
    <property type="entry name" value="Aldehyde_DH_Superfamily"/>
</dbReference>
<dbReference type="InterPro" id="IPR016162">
    <property type="entry name" value="Ald_DH_N"/>
</dbReference>
<evidence type="ECO:0000256" key="2">
    <source>
        <dbReference type="ARBA" id="ARBA00023002"/>
    </source>
</evidence>
<dbReference type="Gene3D" id="3.40.605.10">
    <property type="entry name" value="Aldehyde Dehydrogenase, Chain A, domain 1"/>
    <property type="match status" value="1"/>
</dbReference>
<evidence type="ECO:0000256" key="1">
    <source>
        <dbReference type="ARBA" id="ARBA00009986"/>
    </source>
</evidence>
<dbReference type="PROSITE" id="PS00687">
    <property type="entry name" value="ALDEHYDE_DEHYDR_GLU"/>
    <property type="match status" value="1"/>
</dbReference>
<accession>A0A5J5J160</accession>
<dbReference type="CDD" id="cd07103">
    <property type="entry name" value="ALDH_F5_SSADH_GabD"/>
    <property type="match status" value="1"/>
</dbReference>
<name>A0A5J5J160_9MICO</name>
<dbReference type="Pfam" id="PF00171">
    <property type="entry name" value="Aldedh"/>
    <property type="match status" value="1"/>
</dbReference>
<dbReference type="GO" id="GO:0005829">
    <property type="term" value="C:cytosol"/>
    <property type="evidence" value="ECO:0007669"/>
    <property type="project" value="TreeGrafter"/>
</dbReference>
<dbReference type="NCBIfam" id="TIGR01780">
    <property type="entry name" value="SSADH"/>
    <property type="match status" value="1"/>
</dbReference>
<dbReference type="FunFam" id="3.40.605.10:FF:000005">
    <property type="entry name" value="Succinate-semialdehyde dehydrogenase I"/>
    <property type="match status" value="1"/>
</dbReference>
<dbReference type="AlphaFoldDB" id="A0A5J5J160"/>
<dbReference type="GO" id="GO:0004777">
    <property type="term" value="F:succinate-semialdehyde dehydrogenase (NAD+) activity"/>
    <property type="evidence" value="ECO:0007669"/>
    <property type="project" value="TreeGrafter"/>
</dbReference>
<reference evidence="7" key="1">
    <citation type="submission" date="2019-09" db="EMBL/GenBank/DDBJ databases">
        <title>Mumia zhuanghuii sp. nov. isolated from the intestinal contents of plateau pika (Ochotona curzoniae) in the Qinghai-Tibet plateau of China.</title>
        <authorList>
            <person name="Tian Z."/>
        </authorList>
    </citation>
    <scope>NUCLEOTIDE SEQUENCE [LARGE SCALE GENOMIC DNA]</scope>
    <source>
        <strain evidence="7">JCM 30598</strain>
    </source>
</reference>
<feature type="active site" evidence="3">
    <location>
        <position position="260"/>
    </location>
</feature>
<dbReference type="PANTHER" id="PTHR43353">
    <property type="entry name" value="SUCCINATE-SEMIALDEHYDE DEHYDROGENASE, MITOCHONDRIAL"/>
    <property type="match status" value="1"/>
</dbReference>
<evidence type="ECO:0000313" key="6">
    <source>
        <dbReference type="EMBL" id="KAA9106589.1"/>
    </source>
</evidence>
<dbReference type="Gene3D" id="3.40.309.10">
    <property type="entry name" value="Aldehyde Dehydrogenase, Chain A, domain 2"/>
    <property type="match status" value="1"/>
</dbReference>
<dbReference type="InterPro" id="IPR015590">
    <property type="entry name" value="Aldehyde_DH_dom"/>
</dbReference>
<comment type="similarity">
    <text evidence="1 4">Belongs to the aldehyde dehydrogenase family.</text>
</comment>
<dbReference type="PROSITE" id="PS00070">
    <property type="entry name" value="ALDEHYDE_DEHYDR_CYS"/>
    <property type="match status" value="1"/>
</dbReference>
<sequence length="489" mass="51589">MTTTRSELLEGDLVRTQLYYGGQWRDGSTGERRPVTDPATGEEIAQVAVATADDVVAAVEASGEAFKSWSKVPAPQRSRILRRWYDLVVERADDLAEILTAEQGKPLAEAKAEVLYGAGFIEWFAEEAKRLYGEVIPTNNPNRRMLTTRSAVGVTAAITPWNFPAAMILRKAAPALAAGCTMIIKPASETPLTAFALVALAEEAGIPPGVLSVVNGSGSVIGGVLTSHELVRTISFTGSTEVGRTLMAQSAGTIKRLALELGGNAPLIVFDDADIDNAVKGAMDSKFRNAGQTCVCANRIIVQEGIHDEFVAALSQAIAKLRVGDGRDPETTQGPLISQAAVQKVESHIADATSKGARILNGGAVSALGGTFFEPTLIDGATPDMLVASEETFGPLAPVFTFSTEEEAIALANDTEFGLAGYFFSRDIGRITRVAEALEVGVVGVNTGLISYEGAPFGGVKQSGIGREGSLHGIEEYTELKYICIEGVL</sequence>
<evidence type="ECO:0000256" key="3">
    <source>
        <dbReference type="PROSITE-ProRule" id="PRU10007"/>
    </source>
</evidence>
<dbReference type="FunFam" id="3.40.605.10:FF:000026">
    <property type="entry name" value="Aldehyde dehydrogenase, putative"/>
    <property type="match status" value="1"/>
</dbReference>
<gene>
    <name evidence="6" type="ORF">F6B43_15805</name>
</gene>
<dbReference type="PANTHER" id="PTHR43353:SF5">
    <property type="entry name" value="SUCCINATE-SEMIALDEHYDE DEHYDROGENASE, MITOCHONDRIAL"/>
    <property type="match status" value="1"/>
</dbReference>
<evidence type="ECO:0000259" key="5">
    <source>
        <dbReference type="Pfam" id="PF00171"/>
    </source>
</evidence>
<dbReference type="FunFam" id="3.40.309.10:FF:000004">
    <property type="entry name" value="Succinate-semialdehyde dehydrogenase I"/>
    <property type="match status" value="1"/>
</dbReference>
<dbReference type="EMBL" id="VYSA01000003">
    <property type="protein sequence ID" value="KAA9106589.1"/>
    <property type="molecule type" value="Genomic_DNA"/>
</dbReference>
<keyword evidence="7" id="KW-1185">Reference proteome</keyword>
<comment type="caution">
    <text evidence="6">The sequence shown here is derived from an EMBL/GenBank/DDBJ whole genome shotgun (WGS) entry which is preliminary data.</text>
</comment>
<dbReference type="OrthoDB" id="6882680at2"/>
<dbReference type="InterPro" id="IPR016163">
    <property type="entry name" value="Ald_DH_C"/>
</dbReference>
<dbReference type="Proteomes" id="UP000325827">
    <property type="component" value="Unassembled WGS sequence"/>
</dbReference>
<protein>
    <submittedName>
        <fullName evidence="6">NAD-dependent succinate-semialdehyde dehydrogenase</fullName>
    </submittedName>
</protein>
<evidence type="ECO:0000313" key="7">
    <source>
        <dbReference type="Proteomes" id="UP000325827"/>
    </source>
</evidence>
<dbReference type="RefSeq" id="WP_150449938.1">
    <property type="nucleotide sequence ID" value="NZ_VYSA01000003.1"/>
</dbReference>
<dbReference type="InterPro" id="IPR016160">
    <property type="entry name" value="Ald_DH_CS_CYS"/>
</dbReference>
<evidence type="ECO:0000256" key="4">
    <source>
        <dbReference type="RuleBase" id="RU003345"/>
    </source>
</evidence>
<dbReference type="SUPFAM" id="SSF53720">
    <property type="entry name" value="ALDH-like"/>
    <property type="match status" value="1"/>
</dbReference>
<dbReference type="InterPro" id="IPR016161">
    <property type="entry name" value="Ald_DH/histidinol_DH"/>
</dbReference>
<proteinExistence type="inferred from homology"/>
<dbReference type="InterPro" id="IPR010102">
    <property type="entry name" value="Succ_semiAld_DH"/>
</dbReference>
<keyword evidence="2 4" id="KW-0560">Oxidoreductase</keyword>
<feature type="domain" description="Aldehyde dehydrogenase" evidence="5">
    <location>
        <begin position="24"/>
        <end position="483"/>
    </location>
</feature>
<organism evidence="6 7">
    <name type="scientific">Microbacterium rhizomatis</name>
    <dbReference type="NCBI Taxonomy" id="1631477"/>
    <lineage>
        <taxon>Bacteria</taxon>
        <taxon>Bacillati</taxon>
        <taxon>Actinomycetota</taxon>
        <taxon>Actinomycetes</taxon>
        <taxon>Micrococcales</taxon>
        <taxon>Microbacteriaceae</taxon>
        <taxon>Microbacterium</taxon>
    </lineage>
</organism>
<dbReference type="InterPro" id="IPR029510">
    <property type="entry name" value="Ald_DH_CS_GLU"/>
</dbReference>
<dbReference type="GO" id="GO:0009450">
    <property type="term" value="P:gamma-aminobutyric acid catabolic process"/>
    <property type="evidence" value="ECO:0007669"/>
    <property type="project" value="InterPro"/>
</dbReference>